<dbReference type="Proteomes" id="UP001611580">
    <property type="component" value="Unassembled WGS sequence"/>
</dbReference>
<organism evidence="4 5">
    <name type="scientific">Promicromonospora kroppenstedtii</name>
    <dbReference type="NCBI Taxonomy" id="440482"/>
    <lineage>
        <taxon>Bacteria</taxon>
        <taxon>Bacillati</taxon>
        <taxon>Actinomycetota</taxon>
        <taxon>Actinomycetes</taxon>
        <taxon>Micrococcales</taxon>
        <taxon>Promicromonosporaceae</taxon>
        <taxon>Promicromonospora</taxon>
    </lineage>
</organism>
<evidence type="ECO:0000313" key="4">
    <source>
        <dbReference type="EMBL" id="MFI2488917.1"/>
    </source>
</evidence>
<evidence type="ECO:0000256" key="1">
    <source>
        <dbReference type="ARBA" id="ARBA00023002"/>
    </source>
</evidence>
<keyword evidence="2 4" id="KW-0503">Monooxygenase</keyword>
<protein>
    <submittedName>
        <fullName evidence="4">FAD-dependent monooxygenase</fullName>
    </submittedName>
</protein>
<comment type="caution">
    <text evidence="4">The sequence shown here is derived from an EMBL/GenBank/DDBJ whole genome shotgun (WGS) entry which is preliminary data.</text>
</comment>
<proteinExistence type="predicted"/>
<accession>A0ABW7XN16</accession>
<keyword evidence="1" id="KW-0560">Oxidoreductase</keyword>
<dbReference type="SUPFAM" id="SSF51905">
    <property type="entry name" value="FAD/NAD(P)-binding domain"/>
    <property type="match status" value="1"/>
</dbReference>
<dbReference type="InterPro" id="IPR002938">
    <property type="entry name" value="FAD-bd"/>
</dbReference>
<dbReference type="RefSeq" id="WP_397405999.1">
    <property type="nucleotide sequence ID" value="NZ_JBIRYI010000011.1"/>
</dbReference>
<sequence length="370" mass="38902">MSARRQALADRRILVVGAGVAGLAVVRALRGSGADVEVVERAAAPATGGAGIFLPANAVRGLRLLGLEDAVLDSAVRIGEQRVADHRGRVLYRVSTESLWQGIGPTVATHRAALHAALLDGVPDAKIRWGTSPLTVVPDGPGVDVTFDDGATGRYDLVIGADGAHSTVRRLVFGDAGLRPSGLHAWRLLAPRGGTEAVWSVRLGRGASFLTFPIGPDLVYHYADVGAADADAGLAGLVSRFATPVPDLVAAATVAHSGPIEEVSLAAWSRGPVLLVGDAAHATTPSMAQGAAMVVEDALVLADVLSRTTSVPDALREYEERRRPRVERVQEQTRRRDRTRGLAPAARNVLLRAAGERLFRANYRGMHSAP</sequence>
<gene>
    <name evidence="4" type="ORF">ACH47X_18560</name>
</gene>
<dbReference type="Pfam" id="PF01494">
    <property type="entry name" value="FAD_binding_3"/>
    <property type="match status" value="2"/>
</dbReference>
<dbReference type="InterPro" id="IPR036188">
    <property type="entry name" value="FAD/NAD-bd_sf"/>
</dbReference>
<dbReference type="InterPro" id="IPR050493">
    <property type="entry name" value="FAD-dep_Monooxygenase_BioMet"/>
</dbReference>
<dbReference type="PRINTS" id="PR00420">
    <property type="entry name" value="RNGMNOXGNASE"/>
</dbReference>
<feature type="domain" description="FAD-binding" evidence="3">
    <location>
        <begin position="262"/>
        <end position="332"/>
    </location>
</feature>
<feature type="domain" description="FAD-binding" evidence="3">
    <location>
        <begin position="13"/>
        <end position="171"/>
    </location>
</feature>
<name>A0ABW7XN16_9MICO</name>
<dbReference type="Gene3D" id="3.50.50.60">
    <property type="entry name" value="FAD/NAD(P)-binding domain"/>
    <property type="match status" value="1"/>
</dbReference>
<keyword evidence="5" id="KW-1185">Reference proteome</keyword>
<evidence type="ECO:0000313" key="5">
    <source>
        <dbReference type="Proteomes" id="UP001611580"/>
    </source>
</evidence>
<evidence type="ECO:0000259" key="3">
    <source>
        <dbReference type="Pfam" id="PF01494"/>
    </source>
</evidence>
<dbReference type="GO" id="GO:0004497">
    <property type="term" value="F:monooxygenase activity"/>
    <property type="evidence" value="ECO:0007669"/>
    <property type="project" value="UniProtKB-KW"/>
</dbReference>
<evidence type="ECO:0000256" key="2">
    <source>
        <dbReference type="ARBA" id="ARBA00023033"/>
    </source>
</evidence>
<dbReference type="PANTHER" id="PTHR13789">
    <property type="entry name" value="MONOOXYGENASE"/>
    <property type="match status" value="1"/>
</dbReference>
<dbReference type="EMBL" id="JBIRYI010000011">
    <property type="protein sequence ID" value="MFI2488917.1"/>
    <property type="molecule type" value="Genomic_DNA"/>
</dbReference>
<dbReference type="PANTHER" id="PTHR13789:SF309">
    <property type="entry name" value="PUTATIVE (AFU_ORTHOLOGUE AFUA_6G14510)-RELATED"/>
    <property type="match status" value="1"/>
</dbReference>
<reference evidence="4 5" key="1">
    <citation type="submission" date="2024-10" db="EMBL/GenBank/DDBJ databases">
        <title>The Natural Products Discovery Center: Release of the First 8490 Sequenced Strains for Exploring Actinobacteria Biosynthetic Diversity.</title>
        <authorList>
            <person name="Kalkreuter E."/>
            <person name="Kautsar S.A."/>
            <person name="Yang D."/>
            <person name="Bader C.D."/>
            <person name="Teijaro C.N."/>
            <person name="Fluegel L."/>
            <person name="Davis C.M."/>
            <person name="Simpson J.R."/>
            <person name="Lauterbach L."/>
            <person name="Steele A.D."/>
            <person name="Gui C."/>
            <person name="Meng S."/>
            <person name="Li G."/>
            <person name="Viehrig K."/>
            <person name="Ye F."/>
            <person name="Su P."/>
            <person name="Kiefer A.F."/>
            <person name="Nichols A."/>
            <person name="Cepeda A.J."/>
            <person name="Yan W."/>
            <person name="Fan B."/>
            <person name="Jiang Y."/>
            <person name="Adhikari A."/>
            <person name="Zheng C.-J."/>
            <person name="Schuster L."/>
            <person name="Cowan T.M."/>
            <person name="Smanski M.J."/>
            <person name="Chevrette M.G."/>
            <person name="De Carvalho L.P.S."/>
            <person name="Shen B."/>
        </authorList>
    </citation>
    <scope>NUCLEOTIDE SEQUENCE [LARGE SCALE GENOMIC DNA]</scope>
    <source>
        <strain evidence="4 5">NPDC019481</strain>
    </source>
</reference>